<keyword evidence="1" id="KW-0238">DNA-binding</keyword>
<dbReference type="InterPro" id="IPR047057">
    <property type="entry name" value="MerR_fam"/>
</dbReference>
<evidence type="ECO:0000259" key="2">
    <source>
        <dbReference type="PROSITE" id="PS50937"/>
    </source>
</evidence>
<dbReference type="PRINTS" id="PR00040">
    <property type="entry name" value="HTHMERR"/>
</dbReference>
<dbReference type="SUPFAM" id="SSF46955">
    <property type="entry name" value="Putative DNA-binding domain"/>
    <property type="match status" value="1"/>
</dbReference>
<organism evidence="3 4">
    <name type="scientific">Thermanaerosceptrum fracticalcis</name>
    <dbReference type="NCBI Taxonomy" id="1712410"/>
    <lineage>
        <taxon>Bacteria</taxon>
        <taxon>Bacillati</taxon>
        <taxon>Bacillota</taxon>
        <taxon>Clostridia</taxon>
        <taxon>Eubacteriales</taxon>
        <taxon>Peptococcaceae</taxon>
        <taxon>Thermanaerosceptrum</taxon>
    </lineage>
</organism>
<keyword evidence="4" id="KW-1185">Reference proteome</keyword>
<evidence type="ECO:0000313" key="3">
    <source>
        <dbReference type="EMBL" id="QNB47988.1"/>
    </source>
</evidence>
<sequence length="147" mass="16784">MDLEGDQLGNDIKHLRIGELAQLAGVSPRTIDYYTQIGLLESERTPGNHRLYTEDSLTTIKIVKRLQEQHFSLDEICQLFKCKDKNSDLMEISVSIKELLDNLQKKMVELYTARQATDENELVTKELVTKGLQVIQTLMVLLGEHVV</sequence>
<dbReference type="Pfam" id="PF13411">
    <property type="entry name" value="MerR_1"/>
    <property type="match status" value="1"/>
</dbReference>
<reference evidence="3 4" key="1">
    <citation type="journal article" date="2019" name="Front. Microbiol.">
        <title>Thermoanaerosceptrum fracticalcis gen. nov. sp. nov., a Novel Fumarate-Fermenting Microorganism From a Deep Fractured Carbonate Aquifer of the US Great Basin.</title>
        <authorList>
            <person name="Hamilton-Brehm S.D."/>
            <person name="Stewart L.E."/>
            <person name="Zavarin M."/>
            <person name="Caldwell M."/>
            <person name="Lawson P.A."/>
            <person name="Onstott T.C."/>
            <person name="Grzymski J."/>
            <person name="Neveux I."/>
            <person name="Lollar B.S."/>
            <person name="Russell C.E."/>
            <person name="Moser D.P."/>
        </authorList>
    </citation>
    <scope>NUCLEOTIDE SEQUENCE [LARGE SCALE GENOMIC DNA]</scope>
    <source>
        <strain evidence="3 4">DRI-13</strain>
    </source>
</reference>
<dbReference type="PROSITE" id="PS50937">
    <property type="entry name" value="HTH_MERR_2"/>
    <property type="match status" value="1"/>
</dbReference>
<protein>
    <submittedName>
        <fullName evidence="3">MerR family transcriptional regulator</fullName>
    </submittedName>
</protein>
<feature type="domain" description="HTH merR-type" evidence="2">
    <location>
        <begin position="14"/>
        <end position="82"/>
    </location>
</feature>
<dbReference type="InterPro" id="IPR009061">
    <property type="entry name" value="DNA-bd_dom_put_sf"/>
</dbReference>
<evidence type="ECO:0000256" key="1">
    <source>
        <dbReference type="ARBA" id="ARBA00023125"/>
    </source>
</evidence>
<dbReference type="GO" id="GO:0003700">
    <property type="term" value="F:DNA-binding transcription factor activity"/>
    <property type="evidence" value="ECO:0007669"/>
    <property type="project" value="InterPro"/>
</dbReference>
<dbReference type="PANTHER" id="PTHR30204:SF95">
    <property type="entry name" value="HTH-TYPE TRANSCRIPTIONAL REGULATOR CUER"/>
    <property type="match status" value="1"/>
</dbReference>
<dbReference type="SMART" id="SM00422">
    <property type="entry name" value="HTH_MERR"/>
    <property type="match status" value="1"/>
</dbReference>
<dbReference type="Gene3D" id="1.10.1660.10">
    <property type="match status" value="1"/>
</dbReference>
<dbReference type="PANTHER" id="PTHR30204">
    <property type="entry name" value="REDOX-CYCLING DRUG-SENSING TRANSCRIPTIONAL ACTIVATOR SOXR"/>
    <property type="match status" value="1"/>
</dbReference>
<dbReference type="InterPro" id="IPR000551">
    <property type="entry name" value="MerR-type_HTH_dom"/>
</dbReference>
<dbReference type="Proteomes" id="UP000515847">
    <property type="component" value="Chromosome"/>
</dbReference>
<dbReference type="GO" id="GO:0003677">
    <property type="term" value="F:DNA binding"/>
    <property type="evidence" value="ECO:0007669"/>
    <property type="project" value="UniProtKB-KW"/>
</dbReference>
<evidence type="ECO:0000313" key="4">
    <source>
        <dbReference type="Proteomes" id="UP000515847"/>
    </source>
</evidence>
<name>A0A7G6E7D4_THEFR</name>
<gene>
    <name evidence="3" type="ORF">BR63_18015</name>
</gene>
<dbReference type="AlphaFoldDB" id="A0A7G6E7D4"/>
<proteinExistence type="predicted"/>
<accession>A0A7G6E7D4</accession>
<dbReference type="KEGG" id="tfr:BR63_18015"/>
<dbReference type="EMBL" id="CP045798">
    <property type="protein sequence ID" value="QNB47988.1"/>
    <property type="molecule type" value="Genomic_DNA"/>
</dbReference>